<feature type="transmembrane region" description="Helical" evidence="2">
    <location>
        <begin position="406"/>
        <end position="429"/>
    </location>
</feature>
<dbReference type="PANTHER" id="PTHR32309">
    <property type="entry name" value="TYROSINE-PROTEIN KINASE"/>
    <property type="match status" value="1"/>
</dbReference>
<feature type="compositionally biased region" description="Basic and acidic residues" evidence="1">
    <location>
        <begin position="18"/>
        <end position="28"/>
    </location>
</feature>
<reference evidence="3 4" key="1">
    <citation type="submission" date="2014-01" db="EMBL/GenBank/DDBJ databases">
        <title>Sulfitobacter sp. H3 (MCCC 1A00686) Genome Sequencing.</title>
        <authorList>
            <person name="Lai Q."/>
            <person name="Hong Z."/>
        </authorList>
    </citation>
    <scope>NUCLEOTIDE SEQUENCE [LARGE SCALE GENOMIC DNA]</scope>
    <source>
        <strain evidence="3 4">H3</strain>
    </source>
</reference>
<proteinExistence type="predicted"/>
<evidence type="ECO:0008006" key="5">
    <source>
        <dbReference type="Google" id="ProtNLM"/>
    </source>
</evidence>
<evidence type="ECO:0000256" key="2">
    <source>
        <dbReference type="SAM" id="Phobius"/>
    </source>
</evidence>
<keyword evidence="2" id="KW-1133">Transmembrane helix</keyword>
<gene>
    <name evidence="3" type="ORF">SUH3_08360</name>
</gene>
<dbReference type="EMBL" id="JAMD01000018">
    <property type="protein sequence ID" value="KEJ94135.1"/>
    <property type="molecule type" value="Genomic_DNA"/>
</dbReference>
<dbReference type="InterPro" id="IPR050445">
    <property type="entry name" value="Bact_polysacc_biosynth/exp"/>
</dbReference>
<dbReference type="GO" id="GO:0005886">
    <property type="term" value="C:plasma membrane"/>
    <property type="evidence" value="ECO:0007669"/>
    <property type="project" value="TreeGrafter"/>
</dbReference>
<feature type="transmembrane region" description="Helical" evidence="2">
    <location>
        <begin position="73"/>
        <end position="95"/>
    </location>
</feature>
<feature type="compositionally biased region" description="Low complexity" evidence="1">
    <location>
        <begin position="29"/>
        <end position="57"/>
    </location>
</feature>
<evidence type="ECO:0000256" key="1">
    <source>
        <dbReference type="SAM" id="MobiDB-lite"/>
    </source>
</evidence>
<comment type="caution">
    <text evidence="3">The sequence shown here is derived from an EMBL/GenBank/DDBJ whole genome shotgun (WGS) entry which is preliminary data.</text>
</comment>
<keyword evidence="4" id="KW-1185">Reference proteome</keyword>
<dbReference type="GO" id="GO:0004713">
    <property type="term" value="F:protein tyrosine kinase activity"/>
    <property type="evidence" value="ECO:0007669"/>
    <property type="project" value="TreeGrafter"/>
</dbReference>
<evidence type="ECO:0000313" key="4">
    <source>
        <dbReference type="Proteomes" id="UP000027746"/>
    </source>
</evidence>
<protein>
    <recommendedName>
        <fullName evidence="5">Sugar transporter</fullName>
    </recommendedName>
</protein>
<feature type="region of interest" description="Disordered" evidence="1">
    <location>
        <begin position="1"/>
        <end position="61"/>
    </location>
</feature>
<dbReference type="Proteomes" id="UP000027746">
    <property type="component" value="Unassembled WGS sequence"/>
</dbReference>
<dbReference type="PANTHER" id="PTHR32309:SF13">
    <property type="entry name" value="FERRIC ENTEROBACTIN TRANSPORT PROTEIN FEPE"/>
    <property type="match status" value="1"/>
</dbReference>
<sequence length="433" mass="47303">MKAARAAKAEKHAKKKAAKAEAKAEAKAVKPAQAPSPAPAAVQPDAAQPAKSAAAGPAPRPPVAAARAKRRHWVVLLSFLICVALPAGIVAAYLWTRAADQYASSVGFSVRKEEVGSAVEILGGITALSGSSSSDTDILYEFLQSQRLVADINDEIDLWAIWGKAPDDPWFRLNPGGSIEDLMAYWERMVTITYDSGAGLIDVRALAFDPDDATAISEALFDRSSEMINNLSAIAREDAIRYAREELETAVERLKLAREAITRFRNANQMVDPSQDTQVQAGLLGTLQGQLAESLIDLDILRDTTRDNDPRLTQAQRRVEVIQDRIAAERQKMGLGGDAQVGEVFANLVSEYERLVVDREFAERTYISALAAFDASQAEARRKSRYLAAHVLPTRAETSRFPERGILLALTTLFLFLAWGILTLLGYALRDRK</sequence>
<name>A0A073IX21_9RHOB</name>
<keyword evidence="2" id="KW-0472">Membrane</keyword>
<accession>A0A073IX21</accession>
<keyword evidence="2" id="KW-0812">Transmembrane</keyword>
<dbReference type="AlphaFoldDB" id="A0A073IX21"/>
<evidence type="ECO:0000313" key="3">
    <source>
        <dbReference type="EMBL" id="KEJ94135.1"/>
    </source>
</evidence>
<organism evidence="3 4">
    <name type="scientific">Pseudosulfitobacter pseudonitzschiae</name>
    <dbReference type="NCBI Taxonomy" id="1402135"/>
    <lineage>
        <taxon>Bacteria</taxon>
        <taxon>Pseudomonadati</taxon>
        <taxon>Pseudomonadota</taxon>
        <taxon>Alphaproteobacteria</taxon>
        <taxon>Rhodobacterales</taxon>
        <taxon>Roseobacteraceae</taxon>
        <taxon>Pseudosulfitobacter</taxon>
    </lineage>
</organism>